<organism evidence="1 2">
    <name type="scientific">Aphis glycines</name>
    <name type="common">Soybean aphid</name>
    <dbReference type="NCBI Taxonomy" id="307491"/>
    <lineage>
        <taxon>Eukaryota</taxon>
        <taxon>Metazoa</taxon>
        <taxon>Ecdysozoa</taxon>
        <taxon>Arthropoda</taxon>
        <taxon>Hexapoda</taxon>
        <taxon>Insecta</taxon>
        <taxon>Pterygota</taxon>
        <taxon>Neoptera</taxon>
        <taxon>Paraneoptera</taxon>
        <taxon>Hemiptera</taxon>
        <taxon>Sternorrhyncha</taxon>
        <taxon>Aphidomorpha</taxon>
        <taxon>Aphidoidea</taxon>
        <taxon>Aphididae</taxon>
        <taxon>Aphidini</taxon>
        <taxon>Aphis</taxon>
        <taxon>Aphis</taxon>
    </lineage>
</organism>
<dbReference type="Proteomes" id="UP000475862">
    <property type="component" value="Unassembled WGS sequence"/>
</dbReference>
<accession>A0A6G0SUG9</accession>
<evidence type="ECO:0000313" key="2">
    <source>
        <dbReference type="Proteomes" id="UP000475862"/>
    </source>
</evidence>
<keyword evidence="2" id="KW-1185">Reference proteome</keyword>
<comment type="caution">
    <text evidence="1">The sequence shown here is derived from an EMBL/GenBank/DDBJ whole genome shotgun (WGS) entry which is preliminary data.</text>
</comment>
<name>A0A6G0SUG9_APHGL</name>
<dbReference type="OrthoDB" id="8206964at2759"/>
<sequence length="391" mass="44542">MFEVTKKHYFKSGRYESARIRINNYDFVMSAAPTYVTDLEDFTILSDFDITPYVVQSTTTTTTTTKRNRGFGVVQSPKSAFEKPSTDKVSPMFPDLKTPKGGVVASQQPLINKREIEKSAAVIHGMKCIPRTIRDKLEPHWIHSAHIQTFSRALITRDRLRSRVIGGQILAYHYKECDIAGNRCVYYGFLPTTRLRLKSRVVHADDDDVDNAGGCDEKVTGNDGRITNTDNVEPRFANNTLDFDIGGHSLCRLNTQRIWPRYVYLRLTKECACSCSKQCVRVSVLTRDDVSGMSKLEKFLQPKNTYCMRQVPWENVYLMMGSNNDSVVESLVKEHRSCKTCAQCRKCSNSPVFCRDHKVCRHKKSEVPAGSVNVSSSNYIPKIQRCKRVYQ</sequence>
<gene>
    <name evidence="1" type="ORF">AGLY_017856</name>
</gene>
<evidence type="ECO:0000313" key="1">
    <source>
        <dbReference type="EMBL" id="KAE9521745.1"/>
    </source>
</evidence>
<dbReference type="EMBL" id="VYZN01002269">
    <property type="protein sequence ID" value="KAE9521745.1"/>
    <property type="molecule type" value="Genomic_DNA"/>
</dbReference>
<dbReference type="AlphaFoldDB" id="A0A6G0SUG9"/>
<proteinExistence type="predicted"/>
<protein>
    <submittedName>
        <fullName evidence="1">Uncharacterized protein</fullName>
    </submittedName>
</protein>
<reference evidence="1 2" key="1">
    <citation type="submission" date="2019-08" db="EMBL/GenBank/DDBJ databases">
        <title>The genome of the soybean aphid Biotype 1, its phylome, world population structure and adaptation to the North American continent.</title>
        <authorList>
            <person name="Giordano R."/>
            <person name="Donthu R.K."/>
            <person name="Hernandez A.G."/>
            <person name="Wright C.L."/>
            <person name="Zimin A.V."/>
        </authorList>
    </citation>
    <scope>NUCLEOTIDE SEQUENCE [LARGE SCALE GENOMIC DNA]</scope>
    <source>
        <tissue evidence="1">Whole aphids</tissue>
    </source>
</reference>